<dbReference type="PANTHER" id="PTHR21581:SF11">
    <property type="entry name" value="D-ALANYL-D-ALANINE CARBOXYPEPTIDASE DACA"/>
    <property type="match status" value="1"/>
</dbReference>
<evidence type="ECO:0000256" key="8">
    <source>
        <dbReference type="ARBA" id="ARBA00022801"/>
    </source>
</evidence>
<comment type="pathway">
    <text evidence="2">Cell wall biogenesis; peptidoglycan biosynthesis.</text>
</comment>
<evidence type="ECO:0000256" key="4">
    <source>
        <dbReference type="ARBA" id="ARBA00012448"/>
    </source>
</evidence>
<evidence type="ECO:0000256" key="6">
    <source>
        <dbReference type="ARBA" id="ARBA00022670"/>
    </source>
</evidence>
<evidence type="ECO:0000256" key="2">
    <source>
        <dbReference type="ARBA" id="ARBA00004752"/>
    </source>
</evidence>
<dbReference type="InterPro" id="IPR037167">
    <property type="entry name" value="Peptidase_S11_C_sf"/>
</dbReference>
<dbReference type="EC" id="3.4.16.4" evidence="4"/>
<name>A0A0J8J7J2_9LIST</name>
<protein>
    <recommendedName>
        <fullName evidence="4">serine-type D-Ala-D-Ala carboxypeptidase</fullName>
        <ecNumber evidence="4">3.4.16.4</ecNumber>
    </recommendedName>
</protein>
<feature type="active site" evidence="13">
    <location>
        <position position="130"/>
    </location>
</feature>
<evidence type="ECO:0000256" key="3">
    <source>
        <dbReference type="ARBA" id="ARBA00007164"/>
    </source>
</evidence>
<feature type="active site" description="Acyl-ester intermediate" evidence="13">
    <location>
        <position position="66"/>
    </location>
</feature>
<feature type="chain" id="PRO_5005300875" description="serine-type D-Ala-D-Ala carboxypeptidase" evidence="16">
    <location>
        <begin position="32"/>
        <end position="446"/>
    </location>
</feature>
<dbReference type="SMART" id="SM00936">
    <property type="entry name" value="PBP5_C"/>
    <property type="match status" value="1"/>
</dbReference>
<evidence type="ECO:0000256" key="12">
    <source>
        <dbReference type="ARBA" id="ARBA00034000"/>
    </source>
</evidence>
<comment type="catalytic activity">
    <reaction evidence="12">
        <text>Preferential cleavage: (Ac)2-L-Lys-D-Ala-|-D-Ala. Also transpeptidation of peptidyl-alanyl moieties that are N-acyl substituents of D-alanine.</text>
        <dbReference type="EC" id="3.4.16.4"/>
    </reaction>
</comment>
<accession>A0A0J8J7J2</accession>
<evidence type="ECO:0000256" key="13">
    <source>
        <dbReference type="PIRSR" id="PIRSR618044-1"/>
    </source>
</evidence>
<comment type="caution">
    <text evidence="18">The sequence shown here is derived from an EMBL/GenBank/DDBJ whole genome shotgun (WGS) entry which is preliminary data.</text>
</comment>
<organism evidence="18 19">
    <name type="scientific">Listeria fleischmannii 1991</name>
    <dbReference type="NCBI Taxonomy" id="1430899"/>
    <lineage>
        <taxon>Bacteria</taxon>
        <taxon>Bacillati</taxon>
        <taxon>Bacillota</taxon>
        <taxon>Bacilli</taxon>
        <taxon>Bacillales</taxon>
        <taxon>Listeriaceae</taxon>
        <taxon>Listeria</taxon>
    </lineage>
</organism>
<dbReference type="SUPFAM" id="SSF56601">
    <property type="entry name" value="beta-lactamase/transpeptidase-like"/>
    <property type="match status" value="1"/>
</dbReference>
<dbReference type="Gene3D" id="2.60.410.10">
    <property type="entry name" value="D-Ala-D-Ala carboxypeptidase, C-terminal domain"/>
    <property type="match status" value="1"/>
</dbReference>
<dbReference type="PRINTS" id="PR00725">
    <property type="entry name" value="DADACBPTASE1"/>
</dbReference>
<dbReference type="Pfam" id="PF07943">
    <property type="entry name" value="PBP5_C"/>
    <property type="match status" value="1"/>
</dbReference>
<keyword evidence="19" id="KW-1185">Reference proteome</keyword>
<dbReference type="Proteomes" id="UP000052258">
    <property type="component" value="Unassembled WGS sequence"/>
</dbReference>
<dbReference type="InterPro" id="IPR001967">
    <property type="entry name" value="Peptidase_S11_N"/>
</dbReference>
<dbReference type="Gene3D" id="3.40.710.10">
    <property type="entry name" value="DD-peptidase/beta-lactamase superfamily"/>
    <property type="match status" value="1"/>
</dbReference>
<dbReference type="GO" id="GO:0008360">
    <property type="term" value="P:regulation of cell shape"/>
    <property type="evidence" value="ECO:0007669"/>
    <property type="project" value="UniProtKB-KW"/>
</dbReference>
<keyword evidence="9" id="KW-0133">Cell shape</keyword>
<proteinExistence type="inferred from homology"/>
<reference evidence="18 19" key="1">
    <citation type="journal article" date="2015" name="Genome Biol. Evol.">
        <title>Comparative Genomics of Listeria Sensu Lato: Genus-Wide Differences in Evolutionary Dynamics and the Progressive Gain of Complex, Potentially Pathogenicity-Related Traits through Lateral Gene Transfer.</title>
        <authorList>
            <person name="Chiara M."/>
            <person name="Caruso M."/>
            <person name="D'Erchia A.M."/>
            <person name="Manzari C."/>
            <person name="Fraccalvieri R."/>
            <person name="Goffredo E."/>
            <person name="Latorre L."/>
            <person name="Miccolupo A."/>
            <person name="Padalino I."/>
            <person name="Santagada G."/>
            <person name="Chiocco D."/>
            <person name="Pesole G."/>
            <person name="Horner D.S."/>
            <person name="Parisi A."/>
        </authorList>
    </citation>
    <scope>NUCLEOTIDE SEQUENCE [LARGE SCALE GENOMIC DNA]</scope>
    <source>
        <strain evidence="18 19">1991</strain>
    </source>
</reference>
<keyword evidence="5 18" id="KW-0121">Carboxypeptidase</keyword>
<evidence type="ECO:0000256" key="16">
    <source>
        <dbReference type="SAM" id="SignalP"/>
    </source>
</evidence>
<evidence type="ECO:0000256" key="7">
    <source>
        <dbReference type="ARBA" id="ARBA00022729"/>
    </source>
</evidence>
<dbReference type="UniPathway" id="UPA00219"/>
<dbReference type="EMBL" id="AZHO01000010">
    <property type="protein sequence ID" value="KMT60286.1"/>
    <property type="molecule type" value="Genomic_DNA"/>
</dbReference>
<keyword evidence="6" id="KW-0645">Protease</keyword>
<dbReference type="InterPro" id="IPR012907">
    <property type="entry name" value="Peptidase_S11_C"/>
</dbReference>
<gene>
    <name evidence="18" type="ORF">X560_0898</name>
</gene>
<feature type="signal peptide" evidence="16">
    <location>
        <begin position="1"/>
        <end position="31"/>
    </location>
</feature>
<evidence type="ECO:0000256" key="9">
    <source>
        <dbReference type="ARBA" id="ARBA00022960"/>
    </source>
</evidence>
<evidence type="ECO:0000256" key="15">
    <source>
        <dbReference type="RuleBase" id="RU004016"/>
    </source>
</evidence>
<dbReference type="SUPFAM" id="SSF69189">
    <property type="entry name" value="Penicillin-binding protein associated domain"/>
    <property type="match status" value="1"/>
</dbReference>
<dbReference type="GO" id="GO:0071555">
    <property type="term" value="P:cell wall organization"/>
    <property type="evidence" value="ECO:0007669"/>
    <property type="project" value="UniProtKB-KW"/>
</dbReference>
<evidence type="ECO:0000256" key="14">
    <source>
        <dbReference type="PIRSR" id="PIRSR618044-2"/>
    </source>
</evidence>
<dbReference type="InterPro" id="IPR015956">
    <property type="entry name" value="Peniciliin-bd_prot_C_sf"/>
</dbReference>
<evidence type="ECO:0000256" key="5">
    <source>
        <dbReference type="ARBA" id="ARBA00022645"/>
    </source>
</evidence>
<feature type="active site" description="Proton acceptor" evidence="13">
    <location>
        <position position="69"/>
    </location>
</feature>
<dbReference type="AlphaFoldDB" id="A0A0J8J7J2"/>
<keyword evidence="11" id="KW-0961">Cell wall biogenesis/degradation</keyword>
<dbReference type="PANTHER" id="PTHR21581">
    <property type="entry name" value="D-ALANYL-D-ALANINE CARBOXYPEPTIDASE"/>
    <property type="match status" value="1"/>
</dbReference>
<evidence type="ECO:0000313" key="19">
    <source>
        <dbReference type="Proteomes" id="UP000052258"/>
    </source>
</evidence>
<dbReference type="GO" id="GO:0009002">
    <property type="term" value="F:serine-type D-Ala-D-Ala carboxypeptidase activity"/>
    <property type="evidence" value="ECO:0007669"/>
    <property type="project" value="UniProtKB-EC"/>
</dbReference>
<keyword evidence="10" id="KW-0573">Peptidoglycan synthesis</keyword>
<dbReference type="PATRIC" id="fig|1430899.3.peg.925"/>
<evidence type="ECO:0000313" key="18">
    <source>
        <dbReference type="EMBL" id="KMT60286.1"/>
    </source>
</evidence>
<dbReference type="RefSeq" id="WP_007476748.1">
    <property type="nucleotide sequence ID" value="NZ_KQ130613.1"/>
</dbReference>
<keyword evidence="8" id="KW-0378">Hydrolase</keyword>
<dbReference type="InterPro" id="IPR012338">
    <property type="entry name" value="Beta-lactam/transpept-like"/>
</dbReference>
<dbReference type="OrthoDB" id="9791132at2"/>
<evidence type="ECO:0000256" key="10">
    <source>
        <dbReference type="ARBA" id="ARBA00022984"/>
    </source>
</evidence>
<evidence type="ECO:0000256" key="11">
    <source>
        <dbReference type="ARBA" id="ARBA00023316"/>
    </source>
</evidence>
<dbReference type="InterPro" id="IPR018044">
    <property type="entry name" value="Peptidase_S11"/>
</dbReference>
<dbReference type="GO" id="GO:0006508">
    <property type="term" value="P:proteolysis"/>
    <property type="evidence" value="ECO:0007669"/>
    <property type="project" value="UniProtKB-KW"/>
</dbReference>
<keyword evidence="7 16" id="KW-0732">Signal</keyword>
<evidence type="ECO:0000256" key="1">
    <source>
        <dbReference type="ARBA" id="ARBA00003217"/>
    </source>
</evidence>
<comment type="function">
    <text evidence="1">Removes C-terminal D-alanyl residues from sugar-peptide cell wall precursors.</text>
</comment>
<sequence>MKKFTKKIGAMLMAGTIAISGLWMSPSLAQAADAPNVNASAAILIEESTGKILYSKDADKLLGIASMTKMMDEYILLEQIHDGKLKWDDKVKISEYAHKISQDTSLSNVPLRLGEEYTVQELYEAMAIYSANGAAIALSEKIAGSEGKFVEMMDKKAKELKLGEHKFVNSTGLNNEDLKGMEQVGTDKDENQMTARGMAKLAQHLMDDYPEVLKTASITKKDFRPGTSDRIAMSNWNWLLPGLIYGREGVDGLKTGTTDYAGMCLTATAKQNDMRVISVVLHANGGKGSGQHNSARFDETNKMLDYGFNNFKVQEVAEAGTAVKDPKTINVVKGKEDTVGLVTGENAKLVVPISTGDAKLDSKVSLKEKSIDAPVKKGTEVGTMTVALKNGDKLGYVDGTEALTIPVVTNANVEEAGFFSQSLSAIGGFFQGVGTYVSDGVKGWFN</sequence>
<dbReference type="GO" id="GO:0009252">
    <property type="term" value="P:peptidoglycan biosynthetic process"/>
    <property type="evidence" value="ECO:0007669"/>
    <property type="project" value="UniProtKB-UniPathway"/>
</dbReference>
<feature type="domain" description="Peptidase S11 D-Ala-D-Ala carboxypeptidase A C-terminal" evidence="17">
    <location>
        <begin position="311"/>
        <end position="415"/>
    </location>
</feature>
<evidence type="ECO:0000259" key="17">
    <source>
        <dbReference type="SMART" id="SM00936"/>
    </source>
</evidence>
<dbReference type="Pfam" id="PF00768">
    <property type="entry name" value="Peptidase_S11"/>
    <property type="match status" value="1"/>
</dbReference>
<feature type="binding site" evidence="14">
    <location>
        <position position="254"/>
    </location>
    <ligand>
        <name>substrate</name>
    </ligand>
</feature>
<comment type="similarity">
    <text evidence="3 15">Belongs to the peptidase S11 family.</text>
</comment>